<evidence type="ECO:0000259" key="6">
    <source>
        <dbReference type="Pfam" id="PF01266"/>
    </source>
</evidence>
<keyword evidence="5" id="KW-0560">Oxidoreductase</keyword>
<dbReference type="SUPFAM" id="SSF51905">
    <property type="entry name" value="FAD/NAD(P)-binding domain"/>
    <property type="match status" value="1"/>
</dbReference>
<evidence type="ECO:0000256" key="5">
    <source>
        <dbReference type="ARBA" id="ARBA00023002"/>
    </source>
</evidence>
<dbReference type="GO" id="GO:0004657">
    <property type="term" value="F:proline dehydrogenase activity"/>
    <property type="evidence" value="ECO:0007669"/>
    <property type="project" value="TreeGrafter"/>
</dbReference>
<dbReference type="GO" id="GO:0008115">
    <property type="term" value="F:sarcosine oxidase activity"/>
    <property type="evidence" value="ECO:0007669"/>
    <property type="project" value="TreeGrafter"/>
</dbReference>
<feature type="domain" description="FAD dependent oxidoreductase" evidence="6">
    <location>
        <begin position="10"/>
        <end position="416"/>
    </location>
</feature>
<dbReference type="EMBL" id="JAJGCB010000003">
    <property type="protein sequence ID" value="KAJ8993568.1"/>
    <property type="molecule type" value="Genomic_DNA"/>
</dbReference>
<keyword evidence="3" id="KW-0285">Flavoprotein</keyword>
<evidence type="ECO:0000256" key="1">
    <source>
        <dbReference type="ARBA" id="ARBA00001974"/>
    </source>
</evidence>
<evidence type="ECO:0000256" key="3">
    <source>
        <dbReference type="ARBA" id="ARBA00022630"/>
    </source>
</evidence>
<sequence length="482" mass="53312">MSNGPIPQHVLIIGAGVFGLSTALSILHKPEYKATRLTIVDASPSLPNPEGSSVDASRIVRADYAYRHYSRLALEAQELWRDKTPEGWGGEGRYYEPGFVLTADEEEGGRYVKESLATVRELAAEDEKDNQGRRRWYVDTDKIKELRNPDEIRAATGYDQVSGDYGYANFNSGWADAEKCVAYALRRLRQEGGDRVTLRSGAHVARLLVEPSTEKCTGVELVGGEQIHADLTILAAGAWSPTLIDLQGRCLATGQAIAYVNITDEEVKAMQDRPTIMNLSRGMFIIPPRTKELKIARHGFGYINPVKIPRKKLDPGFLNNDLECSEEGGVVEVSVPKVGTPIPLEGQKALREALRGLVPHMAERPFSRTRICWYCDTPTGDFLITFHPRYKGLFIATGGSGHGFKFFPVIGDKIVDAIQGTLDPELAKEWRWRTDAEVAATGVVQDFIGCEDGSRAGPKGMILEQELARKDIKPSLRRDSKL</sequence>
<dbReference type="InterPro" id="IPR006076">
    <property type="entry name" value="FAD-dep_OxRdtase"/>
</dbReference>
<dbReference type="Pfam" id="PF01266">
    <property type="entry name" value="DAO"/>
    <property type="match status" value="1"/>
</dbReference>
<dbReference type="GO" id="GO:0050660">
    <property type="term" value="F:flavin adenine dinucleotide binding"/>
    <property type="evidence" value="ECO:0007669"/>
    <property type="project" value="InterPro"/>
</dbReference>
<name>A0AAN6IXB7_EXODE</name>
<dbReference type="InterPro" id="IPR036188">
    <property type="entry name" value="FAD/NAD-bd_sf"/>
</dbReference>
<dbReference type="Gene3D" id="3.30.9.10">
    <property type="entry name" value="D-Amino Acid Oxidase, subunit A, domain 2"/>
    <property type="match status" value="1"/>
</dbReference>
<proteinExistence type="inferred from homology"/>
<evidence type="ECO:0000256" key="2">
    <source>
        <dbReference type="ARBA" id="ARBA00010989"/>
    </source>
</evidence>
<evidence type="ECO:0000256" key="4">
    <source>
        <dbReference type="ARBA" id="ARBA00022827"/>
    </source>
</evidence>
<evidence type="ECO:0000313" key="7">
    <source>
        <dbReference type="EMBL" id="KAJ8993568.1"/>
    </source>
</evidence>
<keyword evidence="4" id="KW-0274">FAD</keyword>
<dbReference type="Proteomes" id="UP001161757">
    <property type="component" value="Unassembled WGS sequence"/>
</dbReference>
<comment type="cofactor">
    <cofactor evidence="1">
        <name>FAD</name>
        <dbReference type="ChEBI" id="CHEBI:57692"/>
    </cofactor>
</comment>
<dbReference type="PANTHER" id="PTHR10961">
    <property type="entry name" value="PEROXISOMAL SARCOSINE OXIDASE"/>
    <property type="match status" value="1"/>
</dbReference>
<dbReference type="PANTHER" id="PTHR10961:SF46">
    <property type="entry name" value="PEROXISOMAL SARCOSINE OXIDASE"/>
    <property type="match status" value="1"/>
</dbReference>
<comment type="caution">
    <text evidence="7">The sequence shown here is derived from an EMBL/GenBank/DDBJ whole genome shotgun (WGS) entry which is preliminary data.</text>
</comment>
<dbReference type="Gene3D" id="3.50.50.60">
    <property type="entry name" value="FAD/NAD(P)-binding domain"/>
    <property type="match status" value="1"/>
</dbReference>
<dbReference type="GO" id="GO:0050031">
    <property type="term" value="F:L-pipecolate oxidase activity"/>
    <property type="evidence" value="ECO:0007669"/>
    <property type="project" value="TreeGrafter"/>
</dbReference>
<dbReference type="AlphaFoldDB" id="A0AAN6IXB7"/>
<gene>
    <name evidence="7" type="ORF">HRR80_002077</name>
</gene>
<reference evidence="7" key="1">
    <citation type="submission" date="2023-01" db="EMBL/GenBank/DDBJ databases">
        <title>Exophiala dermititidis isolated from Cystic Fibrosis Patient.</title>
        <authorList>
            <person name="Kurbessoian T."/>
            <person name="Crocker A."/>
            <person name="Murante D."/>
            <person name="Hogan D.A."/>
            <person name="Stajich J.E."/>
        </authorList>
    </citation>
    <scope>NUCLEOTIDE SEQUENCE</scope>
    <source>
        <strain evidence="7">Ex8</strain>
    </source>
</reference>
<evidence type="ECO:0000313" key="8">
    <source>
        <dbReference type="Proteomes" id="UP001161757"/>
    </source>
</evidence>
<organism evidence="7 8">
    <name type="scientific">Exophiala dermatitidis</name>
    <name type="common">Black yeast-like fungus</name>
    <name type="synonym">Wangiella dermatitidis</name>
    <dbReference type="NCBI Taxonomy" id="5970"/>
    <lineage>
        <taxon>Eukaryota</taxon>
        <taxon>Fungi</taxon>
        <taxon>Dikarya</taxon>
        <taxon>Ascomycota</taxon>
        <taxon>Pezizomycotina</taxon>
        <taxon>Eurotiomycetes</taxon>
        <taxon>Chaetothyriomycetidae</taxon>
        <taxon>Chaetothyriales</taxon>
        <taxon>Herpotrichiellaceae</taxon>
        <taxon>Exophiala</taxon>
    </lineage>
</organism>
<comment type="similarity">
    <text evidence="2">Belongs to the MSOX/MTOX family.</text>
</comment>
<dbReference type="InterPro" id="IPR045170">
    <property type="entry name" value="MTOX"/>
</dbReference>
<accession>A0AAN6IXB7</accession>
<protein>
    <recommendedName>
        <fullName evidence="6">FAD dependent oxidoreductase domain-containing protein</fullName>
    </recommendedName>
</protein>